<name>A0ABU3U2R0_9FLAO</name>
<comment type="subcellular location">
    <subcellularLocation>
        <location evidence="1">Cell membrane</location>
        <topology evidence="1">Multi-pass membrane protein</topology>
    </subcellularLocation>
</comment>
<dbReference type="Proteomes" id="UP001268651">
    <property type="component" value="Unassembled WGS sequence"/>
</dbReference>
<keyword evidence="3 6" id="KW-0812">Transmembrane</keyword>
<feature type="transmembrane region" description="Helical" evidence="6">
    <location>
        <begin position="132"/>
        <end position="153"/>
    </location>
</feature>
<dbReference type="Pfam" id="PF01943">
    <property type="entry name" value="Polysacc_synt"/>
    <property type="match status" value="1"/>
</dbReference>
<evidence type="ECO:0000256" key="2">
    <source>
        <dbReference type="ARBA" id="ARBA00022475"/>
    </source>
</evidence>
<sequence length="441" mass="50306">MISFFKDKDKNFIELLKGSSISLIVRLLGMAFGYLAMIFITTNYGAEEWGIYSLCFTILSITILLPKFGFDNSLVRIITELNTFNDKKQIITVLFKSLFISAILSLVVIFAINAFSEVLAKEVLNQKEIEPYLIIVGYAIFPMTVLVIISAIFQALKKPMLFMLFQTTLINILFLILLVIFHWKEIEFNIFKLYFYSICIALFFAILLVVFTLWRKQNTLILRKNIYSYRKIVNISVPMLLSSSFALLMGWSDILMLSFFKTTKDIGIYNSSLKLAALSGITLIAINAIATPKFVEFFSKNDMNGLKETVKKSTKMIFLLTAPVLFVLIVFSKKILSFLGDEFVVGYLALVYLCISRFINAISGSVGYIMQMTDQQRTYQNVIILAFLINLGLNFILIPDYSYNGAAIASSVAMIFWNVTLVFLIKKRLGFWTIYIPFLSK</sequence>
<reference evidence="7 8" key="1">
    <citation type="submission" date="2023-10" db="EMBL/GenBank/DDBJ databases">
        <title>Marimonas sp. nov. isolated from tidal mud flat.</title>
        <authorList>
            <person name="Jaincy N.J."/>
            <person name="Srinivasan S."/>
            <person name="Lee S.-S."/>
        </authorList>
    </citation>
    <scope>NUCLEOTIDE SEQUENCE [LARGE SCALE GENOMIC DNA]</scope>
    <source>
        <strain evidence="7 8">MJ-SS3</strain>
    </source>
</reference>
<feature type="transmembrane region" description="Helical" evidence="6">
    <location>
        <begin position="235"/>
        <end position="260"/>
    </location>
</feature>
<evidence type="ECO:0000256" key="4">
    <source>
        <dbReference type="ARBA" id="ARBA00022989"/>
    </source>
</evidence>
<keyword evidence="8" id="KW-1185">Reference proteome</keyword>
<evidence type="ECO:0000256" key="5">
    <source>
        <dbReference type="ARBA" id="ARBA00023136"/>
    </source>
</evidence>
<dbReference type="RefSeq" id="WP_316660388.1">
    <property type="nucleotide sequence ID" value="NZ_JAWHTF010000001.1"/>
</dbReference>
<protein>
    <submittedName>
        <fullName evidence="7">Flippase</fullName>
    </submittedName>
</protein>
<dbReference type="CDD" id="cd13128">
    <property type="entry name" value="MATE_Wzx_like"/>
    <property type="match status" value="1"/>
</dbReference>
<dbReference type="InterPro" id="IPR002797">
    <property type="entry name" value="Polysacc_synth"/>
</dbReference>
<evidence type="ECO:0000313" key="8">
    <source>
        <dbReference type="Proteomes" id="UP001268651"/>
    </source>
</evidence>
<feature type="transmembrane region" description="Helical" evidence="6">
    <location>
        <begin position="405"/>
        <end position="425"/>
    </location>
</feature>
<evidence type="ECO:0000256" key="3">
    <source>
        <dbReference type="ARBA" id="ARBA00022692"/>
    </source>
</evidence>
<evidence type="ECO:0000313" key="7">
    <source>
        <dbReference type="EMBL" id="MDU8884651.1"/>
    </source>
</evidence>
<feature type="transmembrane region" description="Helical" evidence="6">
    <location>
        <begin position="90"/>
        <end position="112"/>
    </location>
</feature>
<dbReference type="PANTHER" id="PTHR30250">
    <property type="entry name" value="PST FAMILY PREDICTED COLANIC ACID TRANSPORTER"/>
    <property type="match status" value="1"/>
</dbReference>
<gene>
    <name evidence="7" type="ORF">RXV94_00665</name>
</gene>
<feature type="transmembrane region" description="Helical" evidence="6">
    <location>
        <begin position="160"/>
        <end position="181"/>
    </location>
</feature>
<dbReference type="PANTHER" id="PTHR30250:SF11">
    <property type="entry name" value="O-ANTIGEN TRANSPORTER-RELATED"/>
    <property type="match status" value="1"/>
</dbReference>
<feature type="transmembrane region" description="Helical" evidence="6">
    <location>
        <begin position="272"/>
        <end position="295"/>
    </location>
</feature>
<keyword evidence="2" id="KW-1003">Cell membrane</keyword>
<accession>A0ABU3U2R0</accession>
<feature type="transmembrane region" description="Helical" evidence="6">
    <location>
        <begin position="50"/>
        <end position="70"/>
    </location>
</feature>
<feature type="transmembrane region" description="Helical" evidence="6">
    <location>
        <begin position="344"/>
        <end position="370"/>
    </location>
</feature>
<feature type="transmembrane region" description="Helical" evidence="6">
    <location>
        <begin position="382"/>
        <end position="399"/>
    </location>
</feature>
<dbReference type="InterPro" id="IPR050833">
    <property type="entry name" value="Poly_Biosynth_Transport"/>
</dbReference>
<feature type="transmembrane region" description="Helical" evidence="6">
    <location>
        <begin position="21"/>
        <end position="44"/>
    </location>
</feature>
<keyword evidence="4 6" id="KW-1133">Transmembrane helix</keyword>
<feature type="transmembrane region" description="Helical" evidence="6">
    <location>
        <begin position="193"/>
        <end position="214"/>
    </location>
</feature>
<feature type="transmembrane region" description="Helical" evidence="6">
    <location>
        <begin position="316"/>
        <end position="332"/>
    </location>
</feature>
<proteinExistence type="predicted"/>
<keyword evidence="5 6" id="KW-0472">Membrane</keyword>
<comment type="caution">
    <text evidence="7">The sequence shown here is derived from an EMBL/GenBank/DDBJ whole genome shotgun (WGS) entry which is preliminary data.</text>
</comment>
<organism evidence="7 8">
    <name type="scientific">Gilvirhabdus luticola</name>
    <dbReference type="NCBI Taxonomy" id="3079858"/>
    <lineage>
        <taxon>Bacteria</taxon>
        <taxon>Pseudomonadati</taxon>
        <taxon>Bacteroidota</taxon>
        <taxon>Flavobacteriia</taxon>
        <taxon>Flavobacteriales</taxon>
        <taxon>Flavobacteriaceae</taxon>
        <taxon>Gilvirhabdus</taxon>
    </lineage>
</organism>
<evidence type="ECO:0000256" key="6">
    <source>
        <dbReference type="SAM" id="Phobius"/>
    </source>
</evidence>
<dbReference type="EMBL" id="JAWHTF010000001">
    <property type="protein sequence ID" value="MDU8884651.1"/>
    <property type="molecule type" value="Genomic_DNA"/>
</dbReference>
<evidence type="ECO:0000256" key="1">
    <source>
        <dbReference type="ARBA" id="ARBA00004651"/>
    </source>
</evidence>